<dbReference type="InterPro" id="IPR011251">
    <property type="entry name" value="Luciferase-like_dom"/>
</dbReference>
<dbReference type="GO" id="GO:0004497">
    <property type="term" value="F:monooxygenase activity"/>
    <property type="evidence" value="ECO:0007669"/>
    <property type="project" value="UniProtKB-KW"/>
</dbReference>
<dbReference type="PANTHER" id="PTHR30137:SF6">
    <property type="entry name" value="LUCIFERASE-LIKE MONOOXYGENASE"/>
    <property type="match status" value="1"/>
</dbReference>
<reference evidence="2 4" key="1">
    <citation type="submission" date="2014-07" db="EMBL/GenBank/DDBJ databases">
        <title>Genome of Chryseobacterium vrystaatense LMG 22846.</title>
        <authorList>
            <person name="Pipes S.E."/>
            <person name="Stropko S.J."/>
            <person name="Newman J.D."/>
        </authorList>
    </citation>
    <scope>NUCLEOTIDE SEQUENCE [LARGE SCALE GENOMIC DNA]</scope>
    <source>
        <strain evidence="2 4">LMG 22846</strain>
    </source>
</reference>
<dbReference type="Pfam" id="PF00296">
    <property type="entry name" value="Bac_luciferase"/>
    <property type="match status" value="1"/>
</dbReference>
<dbReference type="PANTHER" id="PTHR30137">
    <property type="entry name" value="LUCIFERASE-LIKE MONOOXYGENASE"/>
    <property type="match status" value="1"/>
</dbReference>
<accession>A0A1M5GAG0</accession>
<reference evidence="5" key="3">
    <citation type="submission" date="2016-11" db="EMBL/GenBank/DDBJ databases">
        <authorList>
            <person name="Varghese N."/>
            <person name="Submissions S."/>
        </authorList>
    </citation>
    <scope>NUCLEOTIDE SEQUENCE [LARGE SCALE GENOMIC DNA]</scope>
    <source>
        <strain evidence="5">YR203</strain>
    </source>
</reference>
<dbReference type="RefSeq" id="WP_034747472.1">
    <property type="nucleotide sequence ID" value="NZ_FQVE01000004.1"/>
</dbReference>
<dbReference type="InterPro" id="IPR050766">
    <property type="entry name" value="Bact_Lucif_Oxidored"/>
</dbReference>
<dbReference type="EMBL" id="JPRI01000007">
    <property type="protein sequence ID" value="KFF24927.1"/>
    <property type="molecule type" value="Genomic_DNA"/>
</dbReference>
<gene>
    <name evidence="2" type="ORF">IW16_18600</name>
    <name evidence="3" type="ORF">SAMN02787073_3291</name>
</gene>
<evidence type="ECO:0000313" key="2">
    <source>
        <dbReference type="EMBL" id="KFF24927.1"/>
    </source>
</evidence>
<dbReference type="SUPFAM" id="SSF51679">
    <property type="entry name" value="Bacterial luciferase-like"/>
    <property type="match status" value="1"/>
</dbReference>
<dbReference type="Proteomes" id="UP000184108">
    <property type="component" value="Unassembled WGS sequence"/>
</dbReference>
<evidence type="ECO:0000313" key="4">
    <source>
        <dbReference type="Proteomes" id="UP000028719"/>
    </source>
</evidence>
<proteinExistence type="predicted"/>
<organism evidence="3 5">
    <name type="scientific">Chryseobacterium vrystaatense</name>
    <dbReference type="NCBI Taxonomy" id="307480"/>
    <lineage>
        <taxon>Bacteria</taxon>
        <taxon>Pseudomonadati</taxon>
        <taxon>Bacteroidota</taxon>
        <taxon>Flavobacteriia</taxon>
        <taxon>Flavobacteriales</taxon>
        <taxon>Weeksellaceae</taxon>
        <taxon>Chryseobacterium group</taxon>
        <taxon>Chryseobacterium</taxon>
    </lineage>
</organism>
<feature type="domain" description="Luciferase-like" evidence="1">
    <location>
        <begin position="3"/>
        <end position="236"/>
    </location>
</feature>
<dbReference type="EMBL" id="FQVE01000004">
    <property type="protein sequence ID" value="SHG00747.1"/>
    <property type="molecule type" value="Genomic_DNA"/>
</dbReference>
<dbReference type="AlphaFoldDB" id="A0A1M5GAG0"/>
<dbReference type="OrthoDB" id="9780518at2"/>
<keyword evidence="3" id="KW-0560">Oxidoreductase</keyword>
<keyword evidence="3" id="KW-0503">Monooxygenase</keyword>
<name>A0A1M5GAG0_9FLAO</name>
<dbReference type="Gene3D" id="3.20.20.30">
    <property type="entry name" value="Luciferase-like domain"/>
    <property type="match status" value="1"/>
</dbReference>
<dbReference type="GO" id="GO:0005829">
    <property type="term" value="C:cytosol"/>
    <property type="evidence" value="ECO:0007669"/>
    <property type="project" value="TreeGrafter"/>
</dbReference>
<evidence type="ECO:0000259" key="1">
    <source>
        <dbReference type="Pfam" id="PF00296"/>
    </source>
</evidence>
<reference evidence="3" key="2">
    <citation type="submission" date="2016-11" db="EMBL/GenBank/DDBJ databases">
        <authorList>
            <person name="Jaros S."/>
            <person name="Januszkiewicz K."/>
            <person name="Wedrychowicz H."/>
        </authorList>
    </citation>
    <scope>NUCLEOTIDE SEQUENCE [LARGE SCALE GENOMIC DNA]</scope>
    <source>
        <strain evidence="3">YR203</strain>
    </source>
</reference>
<dbReference type="InterPro" id="IPR036661">
    <property type="entry name" value="Luciferase-like_sf"/>
</dbReference>
<evidence type="ECO:0000313" key="5">
    <source>
        <dbReference type="Proteomes" id="UP000184108"/>
    </source>
</evidence>
<dbReference type="Proteomes" id="UP000028719">
    <property type="component" value="Unassembled WGS sequence"/>
</dbReference>
<dbReference type="GO" id="GO:0016705">
    <property type="term" value="F:oxidoreductase activity, acting on paired donors, with incorporation or reduction of molecular oxygen"/>
    <property type="evidence" value="ECO:0007669"/>
    <property type="project" value="InterPro"/>
</dbReference>
<sequence length="305" mass="34870">MIKLGILDFGRRGDLNSLEIIEQIITYASQAEEYGFNRFWLGEHHLPIPNVSYTNPEIIISIVAGMTERILVGSAGSLISMHSPYIIATNFRLLNNIYYKRIELGLAKGAPESVKVMELTNDKLLSTPQNEIFDEKLDKILSLLNNDEYNLKENKLVIPPYGGENPDIWYLSSDFNYLDLAVAKNLNYCVSTFHGARKKLSATKDKLKEFKTAFFEKNGREVKMVLSIAFCTDESQVLQDQNPNQHQSESFNILNVTIENLSQIIEEYHEEYGIDEFVLYDTSATNEAKILNLKKLNTIFYSDEK</sequence>
<evidence type="ECO:0000313" key="3">
    <source>
        <dbReference type="EMBL" id="SHG00747.1"/>
    </source>
</evidence>
<keyword evidence="4" id="KW-1185">Reference proteome</keyword>
<protein>
    <submittedName>
        <fullName evidence="3">Luciferase-like monooxygenase</fullName>
    </submittedName>
</protein>